<reference evidence="2" key="1">
    <citation type="journal article" date="2017" name="Nature">
        <title>The sunflower genome provides insights into oil metabolism, flowering and Asterid evolution.</title>
        <authorList>
            <person name="Badouin H."/>
            <person name="Gouzy J."/>
            <person name="Grassa C.J."/>
            <person name="Murat F."/>
            <person name="Staton S.E."/>
            <person name="Cottret L."/>
            <person name="Lelandais-Briere C."/>
            <person name="Owens G.L."/>
            <person name="Carrere S."/>
            <person name="Mayjonade B."/>
            <person name="Legrand L."/>
            <person name="Gill N."/>
            <person name="Kane N.C."/>
            <person name="Bowers J.E."/>
            <person name="Hubner S."/>
            <person name="Bellec A."/>
            <person name="Berard A."/>
            <person name="Berges H."/>
            <person name="Blanchet N."/>
            <person name="Boniface M.C."/>
            <person name="Brunel D."/>
            <person name="Catrice O."/>
            <person name="Chaidir N."/>
            <person name="Claudel C."/>
            <person name="Donnadieu C."/>
            <person name="Faraut T."/>
            <person name="Fievet G."/>
            <person name="Helmstetter N."/>
            <person name="King M."/>
            <person name="Knapp S.J."/>
            <person name="Lai Z."/>
            <person name="Le Paslier M.C."/>
            <person name="Lippi Y."/>
            <person name="Lorenzon L."/>
            <person name="Mandel J.R."/>
            <person name="Marage G."/>
            <person name="Marchand G."/>
            <person name="Marquand E."/>
            <person name="Bret-Mestries E."/>
            <person name="Morien E."/>
            <person name="Nambeesan S."/>
            <person name="Nguyen T."/>
            <person name="Pegot-Espagnet P."/>
            <person name="Pouilly N."/>
            <person name="Raftis F."/>
            <person name="Sallet E."/>
            <person name="Schiex T."/>
            <person name="Thomas J."/>
            <person name="Vandecasteele C."/>
            <person name="Vares D."/>
            <person name="Vear F."/>
            <person name="Vautrin S."/>
            <person name="Crespi M."/>
            <person name="Mangin B."/>
            <person name="Burke J.M."/>
            <person name="Salse J."/>
            <person name="Munos S."/>
            <person name="Vincourt P."/>
            <person name="Rieseberg L.H."/>
            <person name="Langlade N.B."/>
        </authorList>
    </citation>
    <scope>NUCLEOTIDE SEQUENCE [LARGE SCALE GENOMIC DNA]</scope>
    <source>
        <strain evidence="2">cv. SF193</strain>
    </source>
</reference>
<dbReference type="EMBL" id="CM007901">
    <property type="protein sequence ID" value="OTG04489.1"/>
    <property type="molecule type" value="Genomic_DNA"/>
</dbReference>
<organism evidence="1 2">
    <name type="scientific">Helianthus annuus</name>
    <name type="common">Common sunflower</name>
    <dbReference type="NCBI Taxonomy" id="4232"/>
    <lineage>
        <taxon>Eukaryota</taxon>
        <taxon>Viridiplantae</taxon>
        <taxon>Streptophyta</taxon>
        <taxon>Embryophyta</taxon>
        <taxon>Tracheophyta</taxon>
        <taxon>Spermatophyta</taxon>
        <taxon>Magnoliopsida</taxon>
        <taxon>eudicotyledons</taxon>
        <taxon>Gunneridae</taxon>
        <taxon>Pentapetalae</taxon>
        <taxon>asterids</taxon>
        <taxon>campanulids</taxon>
        <taxon>Asterales</taxon>
        <taxon>Asteraceae</taxon>
        <taxon>Asteroideae</taxon>
        <taxon>Heliantheae alliance</taxon>
        <taxon>Heliantheae</taxon>
        <taxon>Helianthus</taxon>
    </lineage>
</organism>
<evidence type="ECO:0000313" key="2">
    <source>
        <dbReference type="Proteomes" id="UP000215914"/>
    </source>
</evidence>
<protein>
    <submittedName>
        <fullName evidence="1">Putative villin/Gelsolin</fullName>
    </submittedName>
</protein>
<evidence type="ECO:0000313" key="1">
    <source>
        <dbReference type="EMBL" id="OTG04489.1"/>
    </source>
</evidence>
<keyword evidence="2" id="KW-1185">Reference proteome</keyword>
<dbReference type="InterPro" id="IPR029006">
    <property type="entry name" value="ADF-H/Gelsolin-like_dom_sf"/>
</dbReference>
<dbReference type="InParanoid" id="A0A251T0Z7"/>
<dbReference type="STRING" id="4232.A0A251T0Z7"/>
<gene>
    <name evidence="1" type="ORF">HannXRQ_Chr12g0362891</name>
</gene>
<dbReference type="Gene3D" id="3.40.20.10">
    <property type="entry name" value="Severin"/>
    <property type="match status" value="1"/>
</dbReference>
<accession>A0A251T0Z7</accession>
<proteinExistence type="predicted"/>
<sequence length="299" mass="33509">MFHCCPDGEVGNKGISRLISHLKRLHLSSDERRSALREAISTDHGLFKNVEGISRPSPKAHVTNVHESFLLDTVLLDRVFKAPIVTVKSIPHSCRLVFSQALKTALYKVVAQPRSVEAWVRLFLLPRCTLQVVRPKNRQERRSGNRKALQQRSILNSLATWGKEDGIFMLVKNIFDSPTVGSLGPRGVDNPEESSVSNTNVRQCLRKVADGHFTAAVKDEAGTTVVKTVELDVILGGRAVQYREPQGYESDKFSLISFCLSSNLVLYPLRAVLLLGLRKPKKKNFKYDYTRAKENELSS</sequence>
<dbReference type="Proteomes" id="UP000215914">
    <property type="component" value="Chromosome 12"/>
</dbReference>
<dbReference type="AlphaFoldDB" id="A0A251T0Z7"/>
<name>A0A251T0Z7_HELAN</name>